<dbReference type="CDD" id="cd02440">
    <property type="entry name" value="AdoMet_MTases"/>
    <property type="match status" value="1"/>
</dbReference>
<keyword evidence="3" id="KW-0808">Transferase</keyword>
<dbReference type="OrthoDB" id="267914at2"/>
<dbReference type="PROSITE" id="PS00092">
    <property type="entry name" value="N6_MTASE"/>
    <property type="match status" value="1"/>
</dbReference>
<dbReference type="STRING" id="418495.SAMN05216215_1009132"/>
<dbReference type="InterPro" id="IPR002052">
    <property type="entry name" value="DNA_methylase_N6_adenine_CS"/>
</dbReference>
<proteinExistence type="predicted"/>
<feature type="compositionally biased region" description="Basic and acidic residues" evidence="1">
    <location>
        <begin position="340"/>
        <end position="353"/>
    </location>
</feature>
<evidence type="ECO:0000313" key="3">
    <source>
        <dbReference type="EMBL" id="SDX29179.1"/>
    </source>
</evidence>
<evidence type="ECO:0000256" key="1">
    <source>
        <dbReference type="SAM" id="MobiDB-lite"/>
    </source>
</evidence>
<reference evidence="4" key="1">
    <citation type="submission" date="2016-10" db="EMBL/GenBank/DDBJ databases">
        <authorList>
            <person name="Varghese N."/>
            <person name="Submissions S."/>
        </authorList>
    </citation>
    <scope>NUCLEOTIDE SEQUENCE [LARGE SCALE GENOMIC DNA]</scope>
    <source>
        <strain evidence="4">CGMCC 4.3530</strain>
    </source>
</reference>
<evidence type="ECO:0000259" key="2">
    <source>
        <dbReference type="Pfam" id="PF05175"/>
    </source>
</evidence>
<dbReference type="GO" id="GO:0032259">
    <property type="term" value="P:methylation"/>
    <property type="evidence" value="ECO:0007669"/>
    <property type="project" value="UniProtKB-KW"/>
</dbReference>
<keyword evidence="3" id="KW-0489">Methyltransferase</keyword>
<sequence>MNLSRSSAARPQHVVSESGVLRWLSANGSHPPARIVDADDRMPASEAYRLVSRGTGLLWHGDFHNARQLLSAVSRRLHRNRRTGSSAAESFRLHRQQQARRARALALVLVRLDPGHALNLRGAPQVRTACQEAYGPADTPYVVPLRELLGVIGAGEWRRKGVPVPALGARIHPHYGVFAPTRSEYVDLVAESPMPPAELAFDIGTGTGVLAAVLARRGVERVVATDISARAVRCAEDNVGRLGLAGRIEPLQADLFPPGRAELVVCNPPWLPAKPHSMLDHAVYDPGSRMLLEFLAGVPEHLQPGGEAWLILSDLAERLGLRTRADLLTAISGSGLRVVGRSEARPSHPKAEDPTDPLHAARAAEVTTLWRLAPVGDDTTRT</sequence>
<dbReference type="SUPFAM" id="SSF53335">
    <property type="entry name" value="S-adenosyl-L-methionine-dependent methyltransferases"/>
    <property type="match status" value="1"/>
</dbReference>
<feature type="domain" description="Methyltransferase small" evidence="2">
    <location>
        <begin position="196"/>
        <end position="312"/>
    </location>
</feature>
<feature type="region of interest" description="Disordered" evidence="1">
    <location>
        <begin position="340"/>
        <end position="359"/>
    </location>
</feature>
<evidence type="ECO:0000313" key="4">
    <source>
        <dbReference type="Proteomes" id="UP000199529"/>
    </source>
</evidence>
<dbReference type="Gene3D" id="3.40.50.150">
    <property type="entry name" value="Vaccinia Virus protein VP39"/>
    <property type="match status" value="1"/>
</dbReference>
<name>A0A1H3AK30_9PSEU</name>
<dbReference type="PANTHER" id="PTHR18895:SF74">
    <property type="entry name" value="MTRF1L RELEASE FACTOR GLUTAMINE METHYLTRANSFERASE"/>
    <property type="match status" value="1"/>
</dbReference>
<keyword evidence="4" id="KW-1185">Reference proteome</keyword>
<protein>
    <submittedName>
        <fullName evidence="3">Methyltransferase small domain-containing protein</fullName>
    </submittedName>
</protein>
<dbReference type="EMBL" id="FNOK01000009">
    <property type="protein sequence ID" value="SDX29179.1"/>
    <property type="molecule type" value="Genomic_DNA"/>
</dbReference>
<organism evidence="3 4">
    <name type="scientific">Saccharopolyspora shandongensis</name>
    <dbReference type="NCBI Taxonomy" id="418495"/>
    <lineage>
        <taxon>Bacteria</taxon>
        <taxon>Bacillati</taxon>
        <taxon>Actinomycetota</taxon>
        <taxon>Actinomycetes</taxon>
        <taxon>Pseudonocardiales</taxon>
        <taxon>Pseudonocardiaceae</taxon>
        <taxon>Saccharopolyspora</taxon>
    </lineage>
</organism>
<dbReference type="PANTHER" id="PTHR18895">
    <property type="entry name" value="HEMK METHYLTRANSFERASE"/>
    <property type="match status" value="1"/>
</dbReference>
<dbReference type="InterPro" id="IPR050320">
    <property type="entry name" value="N5-glutamine_MTase"/>
</dbReference>
<dbReference type="Pfam" id="PF05175">
    <property type="entry name" value="MTS"/>
    <property type="match status" value="1"/>
</dbReference>
<dbReference type="AlphaFoldDB" id="A0A1H3AK30"/>
<dbReference type="InterPro" id="IPR007848">
    <property type="entry name" value="Small_mtfrase_dom"/>
</dbReference>
<gene>
    <name evidence="3" type="ORF">SAMN05216215_1009132</name>
</gene>
<accession>A0A1H3AK30</accession>
<dbReference type="InterPro" id="IPR029063">
    <property type="entry name" value="SAM-dependent_MTases_sf"/>
</dbReference>
<dbReference type="GO" id="GO:0003676">
    <property type="term" value="F:nucleic acid binding"/>
    <property type="evidence" value="ECO:0007669"/>
    <property type="project" value="InterPro"/>
</dbReference>
<dbReference type="RefSeq" id="WP_093265070.1">
    <property type="nucleotide sequence ID" value="NZ_FNOK01000009.1"/>
</dbReference>
<dbReference type="GO" id="GO:0036009">
    <property type="term" value="F:protein-glutamine N-methyltransferase activity"/>
    <property type="evidence" value="ECO:0007669"/>
    <property type="project" value="TreeGrafter"/>
</dbReference>
<dbReference type="Proteomes" id="UP000199529">
    <property type="component" value="Unassembled WGS sequence"/>
</dbReference>